<evidence type="ECO:0000256" key="1">
    <source>
        <dbReference type="ARBA" id="ARBA00022723"/>
    </source>
</evidence>
<feature type="domain" description="EF-hand" evidence="4">
    <location>
        <begin position="62"/>
        <end position="97"/>
    </location>
</feature>
<dbReference type="InterPro" id="IPR039647">
    <property type="entry name" value="EF_hand_pair_protein_CML-like"/>
</dbReference>
<keyword evidence="2" id="KW-0677">Repeat</keyword>
<dbReference type="AlphaFoldDB" id="A0A251RBZ0"/>
<dbReference type="Proteomes" id="UP000006882">
    <property type="component" value="Chromosome G1"/>
</dbReference>
<keyword evidence="6" id="KW-1185">Reference proteome</keyword>
<name>A0A251RBZ0_PRUPE</name>
<feature type="domain" description="EF-hand" evidence="4">
    <location>
        <begin position="26"/>
        <end position="61"/>
    </location>
</feature>
<dbReference type="InterPro" id="IPR002048">
    <property type="entry name" value="EF_hand_dom"/>
</dbReference>
<evidence type="ECO:0000259" key="4">
    <source>
        <dbReference type="PROSITE" id="PS50222"/>
    </source>
</evidence>
<sequence>MVRETLVQLWNNMEDAVVYRKVQIPWTKEQVMAEFKRLDKDGDDRISKEELKAAFDKFGSRWGSFRAWRALCHADANKDGFISMEEFTDLLNYALKCGYKL</sequence>
<dbReference type="Pfam" id="PF13499">
    <property type="entry name" value="EF-hand_7"/>
    <property type="match status" value="1"/>
</dbReference>
<keyword evidence="3" id="KW-0106">Calcium</keyword>
<dbReference type="EMBL" id="CM007651">
    <property type="protein sequence ID" value="ONI33628.1"/>
    <property type="molecule type" value="Genomic_DNA"/>
</dbReference>
<dbReference type="Gene3D" id="1.10.238.10">
    <property type="entry name" value="EF-hand"/>
    <property type="match status" value="1"/>
</dbReference>
<accession>A0A251RBZ0</accession>
<evidence type="ECO:0000256" key="3">
    <source>
        <dbReference type="ARBA" id="ARBA00022837"/>
    </source>
</evidence>
<dbReference type="Gramene" id="ONI33628">
    <property type="protein sequence ID" value="ONI33628"/>
    <property type="gene ID" value="PRUPE_1G436700"/>
</dbReference>
<evidence type="ECO:0000313" key="6">
    <source>
        <dbReference type="Proteomes" id="UP000006882"/>
    </source>
</evidence>
<dbReference type="PANTHER" id="PTHR10891">
    <property type="entry name" value="EF-HAND CALCIUM-BINDING DOMAIN CONTAINING PROTEIN"/>
    <property type="match status" value="1"/>
</dbReference>
<dbReference type="PROSITE" id="PS00018">
    <property type="entry name" value="EF_HAND_1"/>
    <property type="match status" value="2"/>
</dbReference>
<dbReference type="CDD" id="cd00051">
    <property type="entry name" value="EFh"/>
    <property type="match status" value="1"/>
</dbReference>
<dbReference type="InterPro" id="IPR018247">
    <property type="entry name" value="EF_Hand_1_Ca_BS"/>
</dbReference>
<reference evidence="5 6" key="1">
    <citation type="journal article" date="2013" name="Nat. Genet.">
        <title>The high-quality draft genome of peach (Prunus persica) identifies unique patterns of genetic diversity, domestication and genome evolution.</title>
        <authorList>
            <consortium name="International Peach Genome Initiative"/>
            <person name="Verde I."/>
            <person name="Abbott A.G."/>
            <person name="Scalabrin S."/>
            <person name="Jung S."/>
            <person name="Shu S."/>
            <person name="Marroni F."/>
            <person name="Zhebentyayeva T."/>
            <person name="Dettori M.T."/>
            <person name="Grimwood J."/>
            <person name="Cattonaro F."/>
            <person name="Zuccolo A."/>
            <person name="Rossini L."/>
            <person name="Jenkins J."/>
            <person name="Vendramin E."/>
            <person name="Meisel L.A."/>
            <person name="Decroocq V."/>
            <person name="Sosinski B."/>
            <person name="Prochnik S."/>
            <person name="Mitros T."/>
            <person name="Policriti A."/>
            <person name="Cipriani G."/>
            <person name="Dondini L."/>
            <person name="Ficklin S."/>
            <person name="Goodstein D.M."/>
            <person name="Xuan P."/>
            <person name="Del Fabbro C."/>
            <person name="Aramini V."/>
            <person name="Copetti D."/>
            <person name="Gonzalez S."/>
            <person name="Horner D.S."/>
            <person name="Falchi R."/>
            <person name="Lucas S."/>
            <person name="Mica E."/>
            <person name="Maldonado J."/>
            <person name="Lazzari B."/>
            <person name="Bielenberg D."/>
            <person name="Pirona R."/>
            <person name="Miculan M."/>
            <person name="Barakat A."/>
            <person name="Testolin R."/>
            <person name="Stella A."/>
            <person name="Tartarini S."/>
            <person name="Tonutti P."/>
            <person name="Arus P."/>
            <person name="Orellana A."/>
            <person name="Wells C."/>
            <person name="Main D."/>
            <person name="Vizzotto G."/>
            <person name="Silva H."/>
            <person name="Salamini F."/>
            <person name="Schmutz J."/>
            <person name="Morgante M."/>
            <person name="Rokhsar D.S."/>
        </authorList>
    </citation>
    <scope>NUCLEOTIDE SEQUENCE [LARGE SCALE GENOMIC DNA]</scope>
    <source>
        <strain evidence="6">cv. Nemared</strain>
    </source>
</reference>
<evidence type="ECO:0000313" key="5">
    <source>
        <dbReference type="EMBL" id="ONI33628.1"/>
    </source>
</evidence>
<gene>
    <name evidence="5" type="ORF">PRUPE_1G436700</name>
</gene>
<dbReference type="PROSITE" id="PS50222">
    <property type="entry name" value="EF_HAND_2"/>
    <property type="match status" value="2"/>
</dbReference>
<keyword evidence="1" id="KW-0479">Metal-binding</keyword>
<dbReference type="STRING" id="3760.A0A251RBZ0"/>
<dbReference type="SUPFAM" id="SSF47473">
    <property type="entry name" value="EF-hand"/>
    <property type="match status" value="1"/>
</dbReference>
<dbReference type="InterPro" id="IPR011992">
    <property type="entry name" value="EF-hand-dom_pair"/>
</dbReference>
<organism evidence="5 6">
    <name type="scientific">Prunus persica</name>
    <name type="common">Peach</name>
    <name type="synonym">Amygdalus persica</name>
    <dbReference type="NCBI Taxonomy" id="3760"/>
    <lineage>
        <taxon>Eukaryota</taxon>
        <taxon>Viridiplantae</taxon>
        <taxon>Streptophyta</taxon>
        <taxon>Embryophyta</taxon>
        <taxon>Tracheophyta</taxon>
        <taxon>Spermatophyta</taxon>
        <taxon>Magnoliopsida</taxon>
        <taxon>eudicotyledons</taxon>
        <taxon>Gunneridae</taxon>
        <taxon>Pentapetalae</taxon>
        <taxon>rosids</taxon>
        <taxon>fabids</taxon>
        <taxon>Rosales</taxon>
        <taxon>Rosaceae</taxon>
        <taxon>Amygdaloideae</taxon>
        <taxon>Amygdaleae</taxon>
        <taxon>Prunus</taxon>
    </lineage>
</organism>
<dbReference type="GO" id="GO:0005509">
    <property type="term" value="F:calcium ion binding"/>
    <property type="evidence" value="ECO:0007669"/>
    <property type="project" value="InterPro"/>
</dbReference>
<evidence type="ECO:0000256" key="2">
    <source>
        <dbReference type="ARBA" id="ARBA00022737"/>
    </source>
</evidence>
<dbReference type="SMART" id="SM00054">
    <property type="entry name" value="EFh"/>
    <property type="match status" value="2"/>
</dbReference>
<proteinExistence type="predicted"/>
<protein>
    <recommendedName>
        <fullName evidence="4">EF-hand domain-containing protein</fullName>
    </recommendedName>
</protein>